<protein>
    <submittedName>
        <fullName evidence="1">Uncharacterized protein</fullName>
    </submittedName>
</protein>
<accession>A0ABD1FA40</accession>
<name>A0ABD1FA40_HYPHA</name>
<proteinExistence type="predicted"/>
<keyword evidence="2" id="KW-1185">Reference proteome</keyword>
<evidence type="ECO:0000313" key="1">
    <source>
        <dbReference type="EMBL" id="KAL1516112.1"/>
    </source>
</evidence>
<sequence length="69" mass="7777">MIANGARDYVVNWNHPKKSIQEYQGIGIERKPLSTFAELVLLSTARTDRKFLGDLPQRARQPGKGPNRA</sequence>
<evidence type="ECO:0000313" key="2">
    <source>
        <dbReference type="Proteomes" id="UP001566132"/>
    </source>
</evidence>
<gene>
    <name evidence="1" type="ORF">ABEB36_000035</name>
</gene>
<dbReference type="Proteomes" id="UP001566132">
    <property type="component" value="Unassembled WGS sequence"/>
</dbReference>
<comment type="caution">
    <text evidence="1">The sequence shown here is derived from an EMBL/GenBank/DDBJ whole genome shotgun (WGS) entry which is preliminary data.</text>
</comment>
<dbReference type="AlphaFoldDB" id="A0ABD1FA40"/>
<organism evidence="1 2">
    <name type="scientific">Hypothenemus hampei</name>
    <name type="common">Coffee berry borer</name>
    <dbReference type="NCBI Taxonomy" id="57062"/>
    <lineage>
        <taxon>Eukaryota</taxon>
        <taxon>Metazoa</taxon>
        <taxon>Ecdysozoa</taxon>
        <taxon>Arthropoda</taxon>
        <taxon>Hexapoda</taxon>
        <taxon>Insecta</taxon>
        <taxon>Pterygota</taxon>
        <taxon>Neoptera</taxon>
        <taxon>Endopterygota</taxon>
        <taxon>Coleoptera</taxon>
        <taxon>Polyphaga</taxon>
        <taxon>Cucujiformia</taxon>
        <taxon>Curculionidae</taxon>
        <taxon>Scolytinae</taxon>
        <taxon>Hypothenemus</taxon>
    </lineage>
</organism>
<reference evidence="1 2" key="1">
    <citation type="submission" date="2024-05" db="EMBL/GenBank/DDBJ databases">
        <title>Genetic variation in Jamaican populations of the coffee berry borer (Hypothenemus hampei).</title>
        <authorList>
            <person name="Errbii M."/>
            <person name="Myrie A."/>
        </authorList>
    </citation>
    <scope>NUCLEOTIDE SEQUENCE [LARGE SCALE GENOMIC DNA]</scope>
    <source>
        <strain evidence="1">JA-Hopewell-2020-01-JO</strain>
        <tissue evidence="1">Whole body</tissue>
    </source>
</reference>
<dbReference type="EMBL" id="JBDJPC010000001">
    <property type="protein sequence ID" value="KAL1516112.1"/>
    <property type="molecule type" value="Genomic_DNA"/>
</dbReference>